<dbReference type="InterPro" id="IPR055346">
    <property type="entry name" value="Fe-S_cluster_assembly_SufBD"/>
</dbReference>
<dbReference type="AlphaFoldDB" id="A0A094JIL8"/>
<accession>A0A094JIL8</accession>
<gene>
    <name evidence="1" type="ORF">JS44_09325</name>
</gene>
<dbReference type="PANTHER" id="PTHR30508">
    <property type="entry name" value="FES CLUSTER ASSEMBLY PROTEIN SUF"/>
    <property type="match status" value="1"/>
</dbReference>
<dbReference type="PANTHER" id="PTHR30508:SF1">
    <property type="entry name" value="UPF0051 PROTEIN ABCI8, CHLOROPLASTIC-RELATED"/>
    <property type="match status" value="1"/>
</dbReference>
<dbReference type="GO" id="GO:0016226">
    <property type="term" value="P:iron-sulfur cluster assembly"/>
    <property type="evidence" value="ECO:0007669"/>
    <property type="project" value="InterPro"/>
</dbReference>
<dbReference type="EMBL" id="JPZO01000050">
    <property type="protein sequence ID" value="KFZ32386.1"/>
    <property type="molecule type" value="Genomic_DNA"/>
</dbReference>
<protein>
    <recommendedName>
        <fullName evidence="2">Iron-sulfur cluster assembly protein SufB</fullName>
    </recommendedName>
</protein>
<comment type="caution">
    <text evidence="1">The sequence shown here is derived from an EMBL/GenBank/DDBJ whole genome shotgun (WGS) entry which is preliminary data.</text>
</comment>
<organism evidence="1">
    <name type="scientific">Anoxybacillus flavithermus</name>
    <dbReference type="NCBI Taxonomy" id="33934"/>
    <lineage>
        <taxon>Bacteria</taxon>
        <taxon>Bacillati</taxon>
        <taxon>Bacillota</taxon>
        <taxon>Bacilli</taxon>
        <taxon>Bacillales</taxon>
        <taxon>Anoxybacillaceae</taxon>
        <taxon>Anoxybacillus</taxon>
    </lineage>
</organism>
<sequence length="68" mass="7988">MPEIGEYKYGFADKDVSVFRAERGLTREIVEEISRMKNEPQWMLEFRLKALDIFTACPCRNGVAIYRV</sequence>
<reference evidence="1" key="1">
    <citation type="submission" date="2014-08" db="EMBL/GenBank/DDBJ databases">
        <title>Fullgenome sequencing of Anoxybacillus sp.25 isolate from Garga hot-spring Russia.</title>
        <authorList>
            <person name="Rozanov A.S."/>
            <person name="Kotenko A.V."/>
            <person name="Malup T.K."/>
            <person name="Peltek S.E."/>
        </authorList>
    </citation>
    <scope>NUCLEOTIDE SEQUENCE [LARGE SCALE GENOMIC DNA]</scope>
    <source>
        <strain evidence="1">25</strain>
    </source>
</reference>
<proteinExistence type="predicted"/>
<name>A0A094JIL8_9BACL</name>
<evidence type="ECO:0008006" key="2">
    <source>
        <dbReference type="Google" id="ProtNLM"/>
    </source>
</evidence>
<evidence type="ECO:0000313" key="1">
    <source>
        <dbReference type="EMBL" id="KFZ32386.1"/>
    </source>
</evidence>